<proteinExistence type="predicted"/>
<comment type="caution">
    <text evidence="1">The sequence shown here is derived from an EMBL/GenBank/DDBJ whole genome shotgun (WGS) entry which is preliminary data.</text>
</comment>
<name>A0A9J5ZDK9_SOLCO</name>
<evidence type="ECO:0000313" key="2">
    <source>
        <dbReference type="Proteomes" id="UP000824120"/>
    </source>
</evidence>
<dbReference type="EMBL" id="JACXVP010000004">
    <property type="protein sequence ID" value="KAG5609928.1"/>
    <property type="molecule type" value="Genomic_DNA"/>
</dbReference>
<evidence type="ECO:0000313" key="1">
    <source>
        <dbReference type="EMBL" id="KAG5609928.1"/>
    </source>
</evidence>
<dbReference type="Proteomes" id="UP000824120">
    <property type="component" value="Chromosome 4"/>
</dbReference>
<reference evidence="1 2" key="1">
    <citation type="submission" date="2020-09" db="EMBL/GenBank/DDBJ databases">
        <title>De no assembly of potato wild relative species, Solanum commersonii.</title>
        <authorList>
            <person name="Cho K."/>
        </authorList>
    </citation>
    <scope>NUCLEOTIDE SEQUENCE [LARGE SCALE GENOMIC DNA]</scope>
    <source>
        <strain evidence="1">LZ3.2</strain>
        <tissue evidence="1">Leaf</tissue>
    </source>
</reference>
<protein>
    <submittedName>
        <fullName evidence="1">Uncharacterized protein</fullName>
    </submittedName>
</protein>
<sequence>MGLLERFQDSNLSEKFLETPFASFGGCEALPRKRCFAKTIPKALMNRGLSKLLGYVSGNPILTDKEGMATILWLRVQGEVFEVERFVLLYSMGFTSLIIHIHLSCRTLVEMLVLRHTSMQDVYEVKLVDGFYFVHVYSDHSVDYLKTFLLNVPVVALGLIWKV</sequence>
<organism evidence="1 2">
    <name type="scientific">Solanum commersonii</name>
    <name type="common">Commerson's wild potato</name>
    <name type="synonym">Commerson's nightshade</name>
    <dbReference type="NCBI Taxonomy" id="4109"/>
    <lineage>
        <taxon>Eukaryota</taxon>
        <taxon>Viridiplantae</taxon>
        <taxon>Streptophyta</taxon>
        <taxon>Embryophyta</taxon>
        <taxon>Tracheophyta</taxon>
        <taxon>Spermatophyta</taxon>
        <taxon>Magnoliopsida</taxon>
        <taxon>eudicotyledons</taxon>
        <taxon>Gunneridae</taxon>
        <taxon>Pentapetalae</taxon>
        <taxon>asterids</taxon>
        <taxon>lamiids</taxon>
        <taxon>Solanales</taxon>
        <taxon>Solanaceae</taxon>
        <taxon>Solanoideae</taxon>
        <taxon>Solaneae</taxon>
        <taxon>Solanum</taxon>
    </lineage>
</organism>
<accession>A0A9J5ZDK9</accession>
<dbReference type="AlphaFoldDB" id="A0A9J5ZDK9"/>
<gene>
    <name evidence="1" type="ORF">H5410_021209</name>
</gene>
<keyword evidence="2" id="KW-1185">Reference proteome</keyword>